<dbReference type="NCBIfam" id="TIGR03357">
    <property type="entry name" value="VI_zyme"/>
    <property type="match status" value="1"/>
</dbReference>
<dbReference type="InterPro" id="IPR007048">
    <property type="entry name" value="IraD/Gp25-like"/>
</dbReference>
<evidence type="ECO:0000313" key="2">
    <source>
        <dbReference type="EMBL" id="SDT88596.1"/>
    </source>
</evidence>
<dbReference type="InterPro" id="IPR017737">
    <property type="entry name" value="TssE1-like"/>
</dbReference>
<reference evidence="3" key="1">
    <citation type="submission" date="2016-10" db="EMBL/GenBank/DDBJ databases">
        <authorList>
            <person name="Varghese N."/>
            <person name="Submissions S."/>
        </authorList>
    </citation>
    <scope>NUCLEOTIDE SEQUENCE [LARGE SCALE GENOMIC DNA]</scope>
    <source>
        <strain evidence="3">CECT 8338</strain>
    </source>
</reference>
<proteinExistence type="predicted"/>
<dbReference type="InterPro" id="IPR053176">
    <property type="entry name" value="T6SS_TssE1-like"/>
</dbReference>
<protein>
    <submittedName>
        <fullName evidence="2">Type VI secretion system protein ImpF</fullName>
    </submittedName>
</protein>
<accession>A0A1H2E0F4</accession>
<dbReference type="PANTHER" id="PTHR38595">
    <property type="entry name" value="CYTOPLASMIC PROTEIN-RELATED"/>
    <property type="match status" value="1"/>
</dbReference>
<keyword evidence="3" id="KW-1185">Reference proteome</keyword>
<dbReference type="Pfam" id="PF04965">
    <property type="entry name" value="GPW_gp25"/>
    <property type="match status" value="1"/>
</dbReference>
<name>A0A1H2E0F4_9GAMM</name>
<dbReference type="PANTHER" id="PTHR38595:SF1">
    <property type="entry name" value="TYPE VI SECRETION SYSTEM COMPONENT TSSE1"/>
    <property type="match status" value="1"/>
</dbReference>
<dbReference type="AlphaFoldDB" id="A0A1H2E0F4"/>
<dbReference type="SUPFAM" id="SSF160719">
    <property type="entry name" value="gpW/gp25-like"/>
    <property type="match status" value="1"/>
</dbReference>
<dbReference type="EMBL" id="LT629787">
    <property type="protein sequence ID" value="SDT88596.1"/>
    <property type="molecule type" value="Genomic_DNA"/>
</dbReference>
<feature type="domain" description="IraD/Gp25-like" evidence="1">
    <location>
        <begin position="37"/>
        <end position="141"/>
    </location>
</feature>
<dbReference type="Proteomes" id="UP000243924">
    <property type="component" value="Chromosome I"/>
</dbReference>
<organism evidence="2 3">
    <name type="scientific">Halopseudomonas salegens</name>
    <dbReference type="NCBI Taxonomy" id="1434072"/>
    <lineage>
        <taxon>Bacteria</taxon>
        <taxon>Pseudomonadati</taxon>
        <taxon>Pseudomonadota</taxon>
        <taxon>Gammaproteobacteria</taxon>
        <taxon>Pseudomonadales</taxon>
        <taxon>Pseudomonadaceae</taxon>
        <taxon>Halopseudomonas</taxon>
    </lineage>
</organism>
<evidence type="ECO:0000313" key="3">
    <source>
        <dbReference type="Proteomes" id="UP000243924"/>
    </source>
</evidence>
<evidence type="ECO:0000259" key="1">
    <source>
        <dbReference type="Pfam" id="PF04965"/>
    </source>
</evidence>
<sequence>MSVNKTKILPSLIDRLTDLNPRSSSEASAARAFSNKDLRSAVIRDLGWLLNTINAASTSGIPPECLAYESVLNYGLPPLSGIHVSDSDWAHVMDSLRASILRYEPRIAPKSLKLSLRGTESFNTTHNQLCIEIRGQLLAEPYPVDLLLVSHVDLETNQIVLDHNEGP</sequence>
<gene>
    <name evidence="2" type="ORF">SAMN05216210_0184</name>
</gene>
<dbReference type="STRING" id="1434072.SAMN05216210_0184"/>